<dbReference type="OrthoDB" id="199191at2157"/>
<proteinExistence type="predicted"/>
<reference evidence="3" key="1">
    <citation type="journal article" date="2014" name="Int. J. Syst. Evol. Microbiol.">
        <title>Complete genome sequence of Corynebacterium casei LMG S-19264T (=DSM 44701T), isolated from a smear-ripened cheese.</title>
        <authorList>
            <consortium name="US DOE Joint Genome Institute (JGI-PGF)"/>
            <person name="Walter F."/>
            <person name="Albersmeier A."/>
            <person name="Kalinowski J."/>
            <person name="Ruckert C."/>
        </authorList>
    </citation>
    <scope>NUCLEOTIDE SEQUENCE</scope>
    <source>
        <strain evidence="3">JCM 19018</strain>
    </source>
</reference>
<dbReference type="AlphaFoldDB" id="A0A830EMA6"/>
<dbReference type="RefSeq" id="WP_188978891.1">
    <property type="nucleotide sequence ID" value="NZ_BMPD01000005.1"/>
</dbReference>
<evidence type="ECO:0000256" key="1">
    <source>
        <dbReference type="SAM" id="MobiDB-lite"/>
    </source>
</evidence>
<comment type="caution">
    <text evidence="3">The sequence shown here is derived from an EMBL/GenBank/DDBJ whole genome shotgun (WGS) entry which is preliminary data.</text>
</comment>
<feature type="domain" description="DUF8009" evidence="2">
    <location>
        <begin position="8"/>
        <end position="141"/>
    </location>
</feature>
<name>A0A830EMA6_9EURY</name>
<protein>
    <recommendedName>
        <fullName evidence="2">DUF8009 domain-containing protein</fullName>
    </recommendedName>
</protein>
<feature type="region of interest" description="Disordered" evidence="1">
    <location>
        <begin position="61"/>
        <end position="88"/>
    </location>
</feature>
<reference evidence="3" key="2">
    <citation type="submission" date="2020-09" db="EMBL/GenBank/DDBJ databases">
        <authorList>
            <person name="Sun Q."/>
            <person name="Ohkuma M."/>
        </authorList>
    </citation>
    <scope>NUCLEOTIDE SEQUENCE</scope>
    <source>
        <strain evidence="3">JCM 19018</strain>
    </source>
</reference>
<dbReference type="Proteomes" id="UP000614221">
    <property type="component" value="Unassembled WGS sequence"/>
</dbReference>
<dbReference type="Pfam" id="PF26033">
    <property type="entry name" value="DUF8009"/>
    <property type="match status" value="1"/>
</dbReference>
<organism evidence="3 4">
    <name type="scientific">Haloarcula sebkhae</name>
    <dbReference type="NCBI Taxonomy" id="932660"/>
    <lineage>
        <taxon>Archaea</taxon>
        <taxon>Methanobacteriati</taxon>
        <taxon>Methanobacteriota</taxon>
        <taxon>Stenosarchaea group</taxon>
        <taxon>Halobacteria</taxon>
        <taxon>Halobacteriales</taxon>
        <taxon>Haloarculaceae</taxon>
        <taxon>Haloarcula</taxon>
    </lineage>
</organism>
<accession>A0A830EMA6</accession>
<evidence type="ECO:0000259" key="2">
    <source>
        <dbReference type="Pfam" id="PF26033"/>
    </source>
</evidence>
<evidence type="ECO:0000313" key="4">
    <source>
        <dbReference type="Proteomes" id="UP000614221"/>
    </source>
</evidence>
<dbReference type="EMBL" id="BMPD01000005">
    <property type="protein sequence ID" value="GGK74173.1"/>
    <property type="molecule type" value="Genomic_DNA"/>
</dbReference>
<evidence type="ECO:0000313" key="3">
    <source>
        <dbReference type="EMBL" id="GGK74173.1"/>
    </source>
</evidence>
<sequence length="143" mass="15849">MEHTDSAMDTDPTDIKSIAISATDLVAAIESTADGSETVLRVTPPFSGRMRARLHVVQPDDDDNTIHIEPDSLLTTDAPPYPTPDDTADELRAADDETYSLERHRTYHEQRLAEWRESLPDHVVDSTTLNDTEHDVTVSLLGP</sequence>
<gene>
    <name evidence="3" type="ORF">GCM10009067_28000</name>
</gene>
<dbReference type="InterPro" id="IPR058322">
    <property type="entry name" value="DUF8009"/>
</dbReference>